<evidence type="ECO:0000256" key="5">
    <source>
        <dbReference type="ARBA" id="ARBA00023049"/>
    </source>
</evidence>
<evidence type="ECO:0000256" key="4">
    <source>
        <dbReference type="ARBA" id="ARBA00022833"/>
    </source>
</evidence>
<protein>
    <recommendedName>
        <fullName evidence="6">JAB domain-containing protein</fullName>
    </recommendedName>
</protein>
<evidence type="ECO:0000259" key="6">
    <source>
        <dbReference type="Pfam" id="PF14464"/>
    </source>
</evidence>
<dbReference type="GO" id="GO:0006508">
    <property type="term" value="P:proteolysis"/>
    <property type="evidence" value="ECO:0007669"/>
    <property type="project" value="UniProtKB-KW"/>
</dbReference>
<keyword evidence="5" id="KW-0482">Metalloprotease</keyword>
<reference evidence="7" key="1">
    <citation type="submission" date="2019-03" db="EMBL/GenBank/DDBJ databases">
        <title>Single cell metagenomics reveals metabolic interactions within the superorganism composed of flagellate Streblomastix strix and complex community of Bacteroidetes bacteria on its surface.</title>
        <authorList>
            <person name="Treitli S.C."/>
            <person name="Kolisko M."/>
            <person name="Husnik F."/>
            <person name="Keeling P."/>
            <person name="Hampl V."/>
        </authorList>
    </citation>
    <scope>NUCLEOTIDE SEQUENCE</scope>
    <source>
        <strain evidence="7">STM</strain>
    </source>
</reference>
<dbReference type="GO" id="GO:0008237">
    <property type="term" value="F:metallopeptidase activity"/>
    <property type="evidence" value="ECO:0007669"/>
    <property type="project" value="UniProtKB-KW"/>
</dbReference>
<dbReference type="AlphaFoldDB" id="A0A5J4SGA2"/>
<evidence type="ECO:0000313" key="7">
    <source>
        <dbReference type="EMBL" id="KAA6345214.1"/>
    </source>
</evidence>
<dbReference type="Gene3D" id="3.40.140.10">
    <property type="entry name" value="Cytidine Deaminase, domain 2"/>
    <property type="match status" value="1"/>
</dbReference>
<keyword evidence="3" id="KW-0378">Hydrolase</keyword>
<sequence>MMVVKRDKYIIHVSDEILSILDKYKQKNYQNESGGIILGSVYEDNNIYLSKLSEPNASDKSSRYSFERDKKTAQMIVNSEFYKSDGKVIYLGEWHTHPESNPSPSFTDIKMIKKQYKNNKINEDFLILLVQGIEKLYIGIYNDNQLIDK</sequence>
<keyword evidence="2" id="KW-0479">Metal-binding</keyword>
<gene>
    <name evidence="7" type="ORF">EZS27_007190</name>
</gene>
<evidence type="ECO:0000256" key="2">
    <source>
        <dbReference type="ARBA" id="ARBA00022723"/>
    </source>
</evidence>
<dbReference type="Pfam" id="PF14464">
    <property type="entry name" value="Prok-JAB"/>
    <property type="match status" value="1"/>
</dbReference>
<organism evidence="7">
    <name type="scientific">termite gut metagenome</name>
    <dbReference type="NCBI Taxonomy" id="433724"/>
    <lineage>
        <taxon>unclassified sequences</taxon>
        <taxon>metagenomes</taxon>
        <taxon>organismal metagenomes</taxon>
    </lineage>
</organism>
<dbReference type="SUPFAM" id="SSF102712">
    <property type="entry name" value="JAB1/MPN domain"/>
    <property type="match status" value="1"/>
</dbReference>
<proteinExistence type="predicted"/>
<comment type="caution">
    <text evidence="7">The sequence shown here is derived from an EMBL/GenBank/DDBJ whole genome shotgun (WGS) entry which is preliminary data.</text>
</comment>
<dbReference type="InterPro" id="IPR028090">
    <property type="entry name" value="JAB_dom_prok"/>
</dbReference>
<dbReference type="EMBL" id="SNRY01000180">
    <property type="protein sequence ID" value="KAA6345214.1"/>
    <property type="molecule type" value="Genomic_DNA"/>
</dbReference>
<feature type="domain" description="JAB" evidence="6">
    <location>
        <begin position="23"/>
        <end position="116"/>
    </location>
</feature>
<evidence type="ECO:0000256" key="3">
    <source>
        <dbReference type="ARBA" id="ARBA00022801"/>
    </source>
</evidence>
<dbReference type="GO" id="GO:0046872">
    <property type="term" value="F:metal ion binding"/>
    <property type="evidence" value="ECO:0007669"/>
    <property type="project" value="UniProtKB-KW"/>
</dbReference>
<evidence type="ECO:0000256" key="1">
    <source>
        <dbReference type="ARBA" id="ARBA00022670"/>
    </source>
</evidence>
<name>A0A5J4SGA2_9ZZZZ</name>
<keyword evidence="1" id="KW-0645">Protease</keyword>
<accession>A0A5J4SGA2</accession>
<keyword evidence="4" id="KW-0862">Zinc</keyword>